<proteinExistence type="predicted"/>
<organism evidence="10 11">
    <name type="scientific">Chelatococcus albus</name>
    <dbReference type="NCBI Taxonomy" id="3047466"/>
    <lineage>
        <taxon>Bacteria</taxon>
        <taxon>Pseudomonadati</taxon>
        <taxon>Pseudomonadota</taxon>
        <taxon>Alphaproteobacteria</taxon>
        <taxon>Hyphomicrobiales</taxon>
        <taxon>Chelatococcaceae</taxon>
        <taxon>Chelatococcus</taxon>
    </lineage>
</organism>
<keyword evidence="5" id="KW-0547">Nucleotide-binding</keyword>
<dbReference type="Gene3D" id="1.10.287.130">
    <property type="match status" value="1"/>
</dbReference>
<dbReference type="Pfam" id="PF00989">
    <property type="entry name" value="PAS"/>
    <property type="match status" value="1"/>
</dbReference>
<dbReference type="SMART" id="SM00387">
    <property type="entry name" value="HATPase_c"/>
    <property type="match status" value="1"/>
</dbReference>
<reference evidence="10 11" key="1">
    <citation type="submission" date="2023-05" db="EMBL/GenBank/DDBJ databases">
        <title>Chelatococcus sp. nov., a moderately thermophilic bacterium isolated from hot spring microbial mat.</title>
        <authorList>
            <person name="Hu C.-J."/>
            <person name="Li W.-J."/>
        </authorList>
    </citation>
    <scope>NUCLEOTIDE SEQUENCE [LARGE SCALE GENOMIC DNA]</scope>
    <source>
        <strain evidence="10 11">SYSU G07232</strain>
    </source>
</reference>
<dbReference type="Proteomes" id="UP001321492">
    <property type="component" value="Unassembled WGS sequence"/>
</dbReference>
<dbReference type="GO" id="GO:0005524">
    <property type="term" value="F:ATP binding"/>
    <property type="evidence" value="ECO:0007669"/>
    <property type="project" value="UniProtKB-KW"/>
</dbReference>
<dbReference type="InterPro" id="IPR013767">
    <property type="entry name" value="PAS_fold"/>
</dbReference>
<dbReference type="InterPro" id="IPR005467">
    <property type="entry name" value="His_kinase_dom"/>
</dbReference>
<keyword evidence="11" id="KW-1185">Reference proteome</keyword>
<accession>A0ABT7ABT7</accession>
<dbReference type="InterPro" id="IPR004358">
    <property type="entry name" value="Sig_transdc_His_kin-like_C"/>
</dbReference>
<dbReference type="PROSITE" id="PS50109">
    <property type="entry name" value="HIS_KIN"/>
    <property type="match status" value="1"/>
</dbReference>
<dbReference type="EC" id="2.7.13.3" evidence="2"/>
<dbReference type="Pfam" id="PF00512">
    <property type="entry name" value="HisKA"/>
    <property type="match status" value="1"/>
</dbReference>
<evidence type="ECO:0000256" key="6">
    <source>
        <dbReference type="ARBA" id="ARBA00022777"/>
    </source>
</evidence>
<keyword evidence="4" id="KW-0808">Transferase</keyword>
<dbReference type="RefSeq" id="WP_283738826.1">
    <property type="nucleotide sequence ID" value="NZ_JASJEV010000001.1"/>
</dbReference>
<dbReference type="PRINTS" id="PR00344">
    <property type="entry name" value="BCTRLSENSOR"/>
</dbReference>
<protein>
    <recommendedName>
        <fullName evidence="2">histidine kinase</fullName>
        <ecNumber evidence="2">2.7.13.3</ecNumber>
    </recommendedName>
</protein>
<sequence>MPEATSGFAGERILNVLPLPVLVVGEGDVIVHANSAAEDFFELSLPVMQRQRLADLVPFGSPVVVLAEEVRKRLASVSEYRVDVGTPRIGAERVVDVFAAPFGEDGRQVVLMLQERTIADKMDRQLTHRGAARSITALGAMLAHEIKNPLSGIRGAAQLLESAVGDDDRLLTRLICDETDRIVKLVERMELFSDERPIERGPVNIHGVLDHVKRLAQSGFARHIRFLEIYDPSLPPVHGNRDQLIQIFLNLVKNAAEAIGPDSLDGEIVLSTAFRPGLRMAVRGSEGRVSLPLEICVRDNGPGVPSDILPNLFDPFVTTKAQGSGLGLALVAKIIGDHGGIVECESAPRRTTFRVLLPMFTARDGRVSET</sequence>
<dbReference type="SMART" id="SM00388">
    <property type="entry name" value="HisKA"/>
    <property type="match status" value="1"/>
</dbReference>
<evidence type="ECO:0000256" key="8">
    <source>
        <dbReference type="ARBA" id="ARBA00023012"/>
    </source>
</evidence>
<evidence type="ECO:0000256" key="2">
    <source>
        <dbReference type="ARBA" id="ARBA00012438"/>
    </source>
</evidence>
<keyword evidence="6" id="KW-0418">Kinase</keyword>
<evidence type="ECO:0000256" key="3">
    <source>
        <dbReference type="ARBA" id="ARBA00022553"/>
    </source>
</evidence>
<dbReference type="SUPFAM" id="SSF47384">
    <property type="entry name" value="Homodimeric domain of signal transducing histidine kinase"/>
    <property type="match status" value="1"/>
</dbReference>
<keyword evidence="3" id="KW-0597">Phosphoprotein</keyword>
<dbReference type="InterPro" id="IPR003661">
    <property type="entry name" value="HisK_dim/P_dom"/>
</dbReference>
<dbReference type="InterPro" id="IPR003594">
    <property type="entry name" value="HATPase_dom"/>
</dbReference>
<dbReference type="PANTHER" id="PTHR43065:SF10">
    <property type="entry name" value="PEROXIDE STRESS-ACTIVATED HISTIDINE KINASE MAK3"/>
    <property type="match status" value="1"/>
</dbReference>
<evidence type="ECO:0000259" key="9">
    <source>
        <dbReference type="PROSITE" id="PS50109"/>
    </source>
</evidence>
<name>A0ABT7ABT7_9HYPH</name>
<dbReference type="Gene3D" id="3.30.565.10">
    <property type="entry name" value="Histidine kinase-like ATPase, C-terminal domain"/>
    <property type="match status" value="1"/>
</dbReference>
<dbReference type="CDD" id="cd00130">
    <property type="entry name" value="PAS"/>
    <property type="match status" value="1"/>
</dbReference>
<feature type="domain" description="Histidine kinase" evidence="9">
    <location>
        <begin position="141"/>
        <end position="361"/>
    </location>
</feature>
<keyword evidence="7 10" id="KW-0067">ATP-binding</keyword>
<dbReference type="Gene3D" id="3.30.450.20">
    <property type="entry name" value="PAS domain"/>
    <property type="match status" value="1"/>
</dbReference>
<dbReference type="InterPro" id="IPR036097">
    <property type="entry name" value="HisK_dim/P_sf"/>
</dbReference>
<keyword evidence="8" id="KW-0902">Two-component regulatory system</keyword>
<dbReference type="SUPFAM" id="SSF55874">
    <property type="entry name" value="ATPase domain of HSP90 chaperone/DNA topoisomerase II/histidine kinase"/>
    <property type="match status" value="1"/>
</dbReference>
<dbReference type="InterPro" id="IPR036890">
    <property type="entry name" value="HATPase_C_sf"/>
</dbReference>
<evidence type="ECO:0000313" key="10">
    <source>
        <dbReference type="EMBL" id="MDJ1156828.1"/>
    </source>
</evidence>
<dbReference type="Pfam" id="PF02518">
    <property type="entry name" value="HATPase_c"/>
    <property type="match status" value="1"/>
</dbReference>
<evidence type="ECO:0000256" key="7">
    <source>
        <dbReference type="ARBA" id="ARBA00022840"/>
    </source>
</evidence>
<gene>
    <name evidence="10" type="ORF">QNA08_01030</name>
</gene>
<evidence type="ECO:0000313" key="11">
    <source>
        <dbReference type="Proteomes" id="UP001321492"/>
    </source>
</evidence>
<comment type="caution">
    <text evidence="10">The sequence shown here is derived from an EMBL/GenBank/DDBJ whole genome shotgun (WGS) entry which is preliminary data.</text>
</comment>
<evidence type="ECO:0000256" key="4">
    <source>
        <dbReference type="ARBA" id="ARBA00022679"/>
    </source>
</evidence>
<dbReference type="EMBL" id="JASJEV010000001">
    <property type="protein sequence ID" value="MDJ1156828.1"/>
    <property type="molecule type" value="Genomic_DNA"/>
</dbReference>
<dbReference type="InterPro" id="IPR000014">
    <property type="entry name" value="PAS"/>
</dbReference>
<dbReference type="PANTHER" id="PTHR43065">
    <property type="entry name" value="SENSOR HISTIDINE KINASE"/>
    <property type="match status" value="1"/>
</dbReference>
<evidence type="ECO:0000256" key="5">
    <source>
        <dbReference type="ARBA" id="ARBA00022741"/>
    </source>
</evidence>
<evidence type="ECO:0000256" key="1">
    <source>
        <dbReference type="ARBA" id="ARBA00000085"/>
    </source>
</evidence>
<dbReference type="CDD" id="cd00082">
    <property type="entry name" value="HisKA"/>
    <property type="match status" value="1"/>
</dbReference>
<comment type="catalytic activity">
    <reaction evidence="1">
        <text>ATP + protein L-histidine = ADP + protein N-phospho-L-histidine.</text>
        <dbReference type="EC" id="2.7.13.3"/>
    </reaction>
</comment>